<dbReference type="PANTHER" id="PTHR30055:SF200">
    <property type="entry name" value="HTH-TYPE TRANSCRIPTIONAL REPRESSOR BDCR"/>
    <property type="match status" value="1"/>
</dbReference>
<dbReference type="PROSITE" id="PS01081">
    <property type="entry name" value="HTH_TETR_1"/>
    <property type="match status" value="1"/>
</dbReference>
<gene>
    <name evidence="4" type="ORF">GCM10016234_38980</name>
</gene>
<feature type="DNA-binding region" description="H-T-H motif" evidence="2">
    <location>
        <begin position="25"/>
        <end position="44"/>
    </location>
</feature>
<reference evidence="4" key="1">
    <citation type="journal article" date="2014" name="Int. J. Syst. Evol. Microbiol.">
        <title>Complete genome sequence of Corynebacterium casei LMG S-19264T (=DSM 44701T), isolated from a smear-ripened cheese.</title>
        <authorList>
            <consortium name="US DOE Joint Genome Institute (JGI-PGF)"/>
            <person name="Walter F."/>
            <person name="Albersmeier A."/>
            <person name="Kalinowski J."/>
            <person name="Ruckert C."/>
        </authorList>
    </citation>
    <scope>NUCLEOTIDE SEQUENCE</scope>
    <source>
        <strain evidence="4">KCTC 42249</strain>
    </source>
</reference>
<dbReference type="Proteomes" id="UP000630142">
    <property type="component" value="Unassembled WGS sequence"/>
</dbReference>
<name>A0A8J3GMD4_9HYPH</name>
<dbReference type="InterPro" id="IPR023772">
    <property type="entry name" value="DNA-bd_HTH_TetR-type_CS"/>
</dbReference>
<dbReference type="SUPFAM" id="SSF46689">
    <property type="entry name" value="Homeodomain-like"/>
    <property type="match status" value="1"/>
</dbReference>
<evidence type="ECO:0000313" key="4">
    <source>
        <dbReference type="EMBL" id="GHD23620.1"/>
    </source>
</evidence>
<evidence type="ECO:0000256" key="1">
    <source>
        <dbReference type="ARBA" id="ARBA00023125"/>
    </source>
</evidence>
<dbReference type="Pfam" id="PF00440">
    <property type="entry name" value="TetR_N"/>
    <property type="match status" value="1"/>
</dbReference>
<dbReference type="SUPFAM" id="SSF48498">
    <property type="entry name" value="Tetracyclin repressor-like, C-terminal domain"/>
    <property type="match status" value="1"/>
</dbReference>
<protein>
    <submittedName>
        <fullName evidence="4">TetR family transcriptional regulator</fullName>
    </submittedName>
</protein>
<keyword evidence="5" id="KW-1185">Reference proteome</keyword>
<dbReference type="AlphaFoldDB" id="A0A8J3GMD4"/>
<organism evidence="4 5">
    <name type="scientific">Tianweitania populi</name>
    <dbReference type="NCBI Taxonomy" id="1607949"/>
    <lineage>
        <taxon>Bacteria</taxon>
        <taxon>Pseudomonadati</taxon>
        <taxon>Pseudomonadota</taxon>
        <taxon>Alphaproteobacteria</taxon>
        <taxon>Hyphomicrobiales</taxon>
        <taxon>Phyllobacteriaceae</taxon>
        <taxon>Tianweitania</taxon>
    </lineage>
</organism>
<dbReference type="PROSITE" id="PS50977">
    <property type="entry name" value="HTH_TETR_2"/>
    <property type="match status" value="1"/>
</dbReference>
<sequence>MDSTRDKIIKAASSLFYKQGIRSVSVDAIAEKAGLTKRSLYYHFKSKDDLIEAYLKGRDKPNLDTFEKWYEEAEGDAGQKVRAIFTNLARSARSPNWKGCGFLRTSAELVTMPGHPALKAANQHKAGFERWLGDRLASAGASHPKGLPQQIRLLLDGAFSVVLLNRDPTYMEIAGEAAQTLVKASLNAVKVSVAD</sequence>
<reference evidence="4" key="2">
    <citation type="submission" date="2020-09" db="EMBL/GenBank/DDBJ databases">
        <authorList>
            <person name="Sun Q."/>
            <person name="Kim S."/>
        </authorList>
    </citation>
    <scope>NUCLEOTIDE SEQUENCE</scope>
    <source>
        <strain evidence="4">KCTC 42249</strain>
    </source>
</reference>
<keyword evidence="1 2" id="KW-0238">DNA-binding</keyword>
<dbReference type="EMBL" id="BMZQ01000006">
    <property type="protein sequence ID" value="GHD23620.1"/>
    <property type="molecule type" value="Genomic_DNA"/>
</dbReference>
<dbReference type="RefSeq" id="WP_189507298.1">
    <property type="nucleotide sequence ID" value="NZ_BMZQ01000006.1"/>
</dbReference>
<feature type="domain" description="HTH tetR-type" evidence="3">
    <location>
        <begin position="2"/>
        <end position="62"/>
    </location>
</feature>
<dbReference type="InterPro" id="IPR036271">
    <property type="entry name" value="Tet_transcr_reg_TetR-rel_C_sf"/>
</dbReference>
<accession>A0A8J3GMD4</accession>
<dbReference type="PANTHER" id="PTHR30055">
    <property type="entry name" value="HTH-TYPE TRANSCRIPTIONAL REGULATOR RUTR"/>
    <property type="match status" value="1"/>
</dbReference>
<dbReference type="InterPro" id="IPR001647">
    <property type="entry name" value="HTH_TetR"/>
</dbReference>
<dbReference type="InterPro" id="IPR009057">
    <property type="entry name" value="Homeodomain-like_sf"/>
</dbReference>
<evidence type="ECO:0000313" key="5">
    <source>
        <dbReference type="Proteomes" id="UP000630142"/>
    </source>
</evidence>
<dbReference type="GO" id="GO:0003700">
    <property type="term" value="F:DNA-binding transcription factor activity"/>
    <property type="evidence" value="ECO:0007669"/>
    <property type="project" value="TreeGrafter"/>
</dbReference>
<evidence type="ECO:0000256" key="2">
    <source>
        <dbReference type="PROSITE-ProRule" id="PRU00335"/>
    </source>
</evidence>
<proteinExistence type="predicted"/>
<dbReference type="InterPro" id="IPR050109">
    <property type="entry name" value="HTH-type_TetR-like_transc_reg"/>
</dbReference>
<dbReference type="GO" id="GO:0000976">
    <property type="term" value="F:transcription cis-regulatory region binding"/>
    <property type="evidence" value="ECO:0007669"/>
    <property type="project" value="TreeGrafter"/>
</dbReference>
<dbReference type="Gene3D" id="1.10.357.10">
    <property type="entry name" value="Tetracycline Repressor, domain 2"/>
    <property type="match status" value="1"/>
</dbReference>
<comment type="caution">
    <text evidence="4">The sequence shown here is derived from an EMBL/GenBank/DDBJ whole genome shotgun (WGS) entry which is preliminary data.</text>
</comment>
<evidence type="ECO:0000259" key="3">
    <source>
        <dbReference type="PROSITE" id="PS50977"/>
    </source>
</evidence>
<dbReference type="PRINTS" id="PR00455">
    <property type="entry name" value="HTHTETR"/>
</dbReference>